<evidence type="ECO:0000313" key="9">
    <source>
        <dbReference type="Proteomes" id="UP000730161"/>
    </source>
</evidence>
<dbReference type="GO" id="GO:0003824">
    <property type="term" value="F:catalytic activity"/>
    <property type="evidence" value="ECO:0007669"/>
    <property type="project" value="InterPro"/>
</dbReference>
<dbReference type="InterPro" id="IPR058240">
    <property type="entry name" value="rSAM_sf"/>
</dbReference>
<organism evidence="8 9">
    <name type="scientific">Methanocalculus chunghsingensis</name>
    <dbReference type="NCBI Taxonomy" id="156457"/>
    <lineage>
        <taxon>Archaea</taxon>
        <taxon>Methanobacteriati</taxon>
        <taxon>Methanobacteriota</taxon>
        <taxon>Stenosarchaea group</taxon>
        <taxon>Methanomicrobia</taxon>
        <taxon>Methanomicrobiales</taxon>
        <taxon>Methanocalculaceae</taxon>
        <taxon>Methanocalculus</taxon>
    </lineage>
</organism>
<dbReference type="RefSeq" id="WP_211529696.1">
    <property type="nucleotide sequence ID" value="NZ_JWHL01000001.1"/>
</dbReference>
<dbReference type="SUPFAM" id="SSF102114">
    <property type="entry name" value="Radical SAM enzymes"/>
    <property type="match status" value="1"/>
</dbReference>
<evidence type="ECO:0000256" key="2">
    <source>
        <dbReference type="ARBA" id="ARBA00022485"/>
    </source>
</evidence>
<evidence type="ECO:0000313" key="8">
    <source>
        <dbReference type="EMBL" id="MBR1368100.1"/>
    </source>
</evidence>
<dbReference type="OrthoDB" id="105445at2157"/>
<keyword evidence="5" id="KW-0408">Iron</keyword>
<dbReference type="NCBIfam" id="TIGR01210">
    <property type="entry name" value="archaeosine biosynthesis radical SAM protein RaSEA"/>
    <property type="match status" value="1"/>
</dbReference>
<evidence type="ECO:0000256" key="5">
    <source>
        <dbReference type="ARBA" id="ARBA00023004"/>
    </source>
</evidence>
<gene>
    <name evidence="8" type="ORF">RJ53_00755</name>
</gene>
<dbReference type="InterPro" id="IPR005909">
    <property type="entry name" value="RaSEA"/>
</dbReference>
<dbReference type="PANTHER" id="PTHR11135:SF0">
    <property type="entry name" value="ELONGATOR COMPLEX PROTEIN 3"/>
    <property type="match status" value="1"/>
</dbReference>
<dbReference type="EMBL" id="JWHL01000001">
    <property type="protein sequence ID" value="MBR1368100.1"/>
    <property type="molecule type" value="Genomic_DNA"/>
</dbReference>
<keyword evidence="2" id="KW-0004">4Fe-4S</keyword>
<reference evidence="8" key="1">
    <citation type="submission" date="2014-12" db="EMBL/GenBank/DDBJ databases">
        <authorList>
            <person name="Huang H.-H."/>
            <person name="Chen S.-C."/>
            <person name="Lai M.-C."/>
        </authorList>
    </citation>
    <scope>NUCLEOTIDE SEQUENCE</scope>
    <source>
        <strain evidence="8">K1F9705b</strain>
    </source>
</reference>
<dbReference type="InterPro" id="IPR006638">
    <property type="entry name" value="Elp3/MiaA/NifB-like_rSAM"/>
</dbReference>
<dbReference type="PANTHER" id="PTHR11135">
    <property type="entry name" value="HISTONE ACETYLTRANSFERASE-RELATED"/>
    <property type="match status" value="1"/>
</dbReference>
<comment type="caution">
    <text evidence="8">The sequence shown here is derived from an EMBL/GenBank/DDBJ whole genome shotgun (WGS) entry which is preliminary data.</text>
</comment>
<dbReference type="GO" id="GO:0051539">
    <property type="term" value="F:4 iron, 4 sulfur cluster binding"/>
    <property type="evidence" value="ECO:0007669"/>
    <property type="project" value="UniProtKB-KW"/>
</dbReference>
<dbReference type="PIRSF" id="PIRSF004954">
    <property type="entry name" value="Radical_SAM"/>
    <property type="match status" value="1"/>
</dbReference>
<dbReference type="InterPro" id="IPR039661">
    <property type="entry name" value="ELP3"/>
</dbReference>
<keyword evidence="9" id="KW-1185">Reference proteome</keyword>
<evidence type="ECO:0000256" key="6">
    <source>
        <dbReference type="ARBA" id="ARBA00023014"/>
    </source>
</evidence>
<comment type="cofactor">
    <cofactor evidence="1">
        <name>[4Fe-4S] cluster</name>
        <dbReference type="ChEBI" id="CHEBI:49883"/>
    </cofactor>
</comment>
<feature type="domain" description="Elp3/MiaA/NifB-like radical SAM core" evidence="7">
    <location>
        <begin position="26"/>
        <end position="254"/>
    </location>
</feature>
<protein>
    <submittedName>
        <fullName evidence="8">Radical SAM protein</fullName>
    </submittedName>
</protein>
<evidence type="ECO:0000256" key="4">
    <source>
        <dbReference type="ARBA" id="ARBA00022723"/>
    </source>
</evidence>
<dbReference type="GO" id="GO:0046872">
    <property type="term" value="F:metal ion binding"/>
    <property type="evidence" value="ECO:0007669"/>
    <property type="project" value="UniProtKB-KW"/>
</dbReference>
<dbReference type="Proteomes" id="UP000730161">
    <property type="component" value="Unassembled WGS sequence"/>
</dbReference>
<keyword evidence="6" id="KW-0411">Iron-sulfur</keyword>
<name>A0A8J7W7M0_9EURY</name>
<evidence type="ECO:0000256" key="3">
    <source>
        <dbReference type="ARBA" id="ARBA00022691"/>
    </source>
</evidence>
<dbReference type="SFLD" id="SFLDS00029">
    <property type="entry name" value="Radical_SAM"/>
    <property type="match status" value="1"/>
</dbReference>
<keyword evidence="3" id="KW-0949">S-adenosyl-L-methionine</keyword>
<evidence type="ECO:0000256" key="1">
    <source>
        <dbReference type="ARBA" id="ARBA00001966"/>
    </source>
</evidence>
<accession>A0A8J7W7M0</accession>
<proteinExistence type="predicted"/>
<dbReference type="InterPro" id="IPR007197">
    <property type="entry name" value="rSAM"/>
</dbReference>
<sequence>MVSRGEEKPLASWMGEDLIGGEIRKTLTIILRSGGCSFNRCRMCGYRFERYPAMTEEELTSRMLAQIQWIEDNYRSDSYDLVKIFTSGSFFDPVEVPSEVRNRLGALIRGKIVIAETRPEYVTNDVVRSFLDRIDNGSHEMPLYVAMGLETTNDSIREKSIDKGFTFADFISATTIARDAGVGVKAYLMLKPLFLTESEAVADMKTSITEAAPYADLISMNLCTVQRRTELEYLWKKGAYRPPYLWSALEILLSTDEKVSCDPVGGGYIRGPHNCGDCDRDIKKAIDEYSLSFDRDLIRRAFEKECGCREEWQYIREHEMPWCMPLTR</sequence>
<dbReference type="GO" id="GO:0002926">
    <property type="term" value="P:tRNA wobble base 5-methoxycarbonylmethyl-2-thiouridinylation"/>
    <property type="evidence" value="ECO:0007669"/>
    <property type="project" value="TreeGrafter"/>
</dbReference>
<dbReference type="GO" id="GO:0005737">
    <property type="term" value="C:cytoplasm"/>
    <property type="evidence" value="ECO:0007669"/>
    <property type="project" value="TreeGrafter"/>
</dbReference>
<dbReference type="AlphaFoldDB" id="A0A8J7W7M0"/>
<dbReference type="SMART" id="SM00729">
    <property type="entry name" value="Elp3"/>
    <property type="match status" value="1"/>
</dbReference>
<evidence type="ECO:0000259" key="7">
    <source>
        <dbReference type="SMART" id="SM00729"/>
    </source>
</evidence>
<keyword evidence="4" id="KW-0479">Metal-binding</keyword>